<reference evidence="1 2" key="1">
    <citation type="submission" date="2019-06" db="EMBL/GenBank/DDBJ databases">
        <title>Draft genome sequence of the filamentous fungus Phialemoniopsis curvata isolated from diesel fuel.</title>
        <authorList>
            <person name="Varaljay V.A."/>
            <person name="Lyon W.J."/>
            <person name="Crouch A.L."/>
            <person name="Drake C.E."/>
            <person name="Hollomon J.M."/>
            <person name="Nadeau L.J."/>
            <person name="Nunn H.S."/>
            <person name="Stevenson B.S."/>
            <person name="Bojanowski C.L."/>
            <person name="Crookes-Goodson W.J."/>
        </authorList>
    </citation>
    <scope>NUCLEOTIDE SEQUENCE [LARGE SCALE GENOMIC DNA]</scope>
    <source>
        <strain evidence="1 2">D216</strain>
    </source>
</reference>
<gene>
    <name evidence="1" type="ORF">E0L32_012460</name>
</gene>
<dbReference type="AlphaFoldDB" id="A0A507AV88"/>
<dbReference type="InParanoid" id="A0A507AV88"/>
<dbReference type="Proteomes" id="UP000319257">
    <property type="component" value="Unassembled WGS sequence"/>
</dbReference>
<evidence type="ECO:0000313" key="1">
    <source>
        <dbReference type="EMBL" id="TPX13882.1"/>
    </source>
</evidence>
<proteinExistence type="predicted"/>
<evidence type="ECO:0000313" key="2">
    <source>
        <dbReference type="Proteomes" id="UP000319257"/>
    </source>
</evidence>
<accession>A0A507AV88</accession>
<name>A0A507AV88_9PEZI</name>
<dbReference type="GeneID" id="41979903"/>
<protein>
    <submittedName>
        <fullName evidence="1">Uncharacterized protein</fullName>
    </submittedName>
</protein>
<dbReference type="EMBL" id="SKBQ01000305">
    <property type="protein sequence ID" value="TPX13882.1"/>
    <property type="molecule type" value="Genomic_DNA"/>
</dbReference>
<comment type="caution">
    <text evidence="1">The sequence shown here is derived from an EMBL/GenBank/DDBJ whole genome shotgun (WGS) entry which is preliminary data.</text>
</comment>
<dbReference type="RefSeq" id="XP_030995593.1">
    <property type="nucleotide sequence ID" value="XM_031135299.1"/>
</dbReference>
<sequence>RVEKRKLSDSSEKRKTLARVIDWSTVGLGGGQLLTGLDFAGGTAEASAGNASGSR</sequence>
<feature type="non-terminal residue" evidence="1">
    <location>
        <position position="1"/>
    </location>
</feature>
<keyword evidence="2" id="KW-1185">Reference proteome</keyword>
<organism evidence="1 2">
    <name type="scientific">Thyridium curvatum</name>
    <dbReference type="NCBI Taxonomy" id="1093900"/>
    <lineage>
        <taxon>Eukaryota</taxon>
        <taxon>Fungi</taxon>
        <taxon>Dikarya</taxon>
        <taxon>Ascomycota</taxon>
        <taxon>Pezizomycotina</taxon>
        <taxon>Sordariomycetes</taxon>
        <taxon>Sordariomycetidae</taxon>
        <taxon>Thyridiales</taxon>
        <taxon>Thyridiaceae</taxon>
        <taxon>Thyridium</taxon>
    </lineage>
</organism>